<dbReference type="AlphaFoldDB" id="A0A7W9FQC9"/>
<evidence type="ECO:0000313" key="1">
    <source>
        <dbReference type="EMBL" id="MBB5754846.1"/>
    </source>
</evidence>
<proteinExistence type="predicted"/>
<evidence type="ECO:0008006" key="3">
    <source>
        <dbReference type="Google" id="ProtNLM"/>
    </source>
</evidence>
<evidence type="ECO:0000313" key="2">
    <source>
        <dbReference type="Proteomes" id="UP000523821"/>
    </source>
</evidence>
<accession>A0A7W9FQC9</accession>
<dbReference type="InterPro" id="IPR036005">
    <property type="entry name" value="Creatinase/aminopeptidase-like"/>
</dbReference>
<name>A0A7W9FQC9_9HYPH</name>
<dbReference type="EMBL" id="JACHOO010000010">
    <property type="protein sequence ID" value="MBB5754846.1"/>
    <property type="molecule type" value="Genomic_DNA"/>
</dbReference>
<reference evidence="1 2" key="1">
    <citation type="submission" date="2020-08" db="EMBL/GenBank/DDBJ databases">
        <title>Genomic Encyclopedia of Type Strains, Phase IV (KMG-IV): sequencing the most valuable type-strain genomes for metagenomic binning, comparative biology and taxonomic classification.</title>
        <authorList>
            <person name="Goeker M."/>
        </authorList>
    </citation>
    <scope>NUCLEOTIDE SEQUENCE [LARGE SCALE GENOMIC DNA]</scope>
    <source>
        <strain evidence="1 2">DSM 16268</strain>
    </source>
</reference>
<organism evidence="1 2">
    <name type="scientific">Prosthecomicrobium pneumaticum</name>
    <dbReference type="NCBI Taxonomy" id="81895"/>
    <lineage>
        <taxon>Bacteria</taxon>
        <taxon>Pseudomonadati</taxon>
        <taxon>Pseudomonadota</taxon>
        <taxon>Alphaproteobacteria</taxon>
        <taxon>Hyphomicrobiales</taxon>
        <taxon>Kaistiaceae</taxon>
        <taxon>Prosthecomicrobium</taxon>
    </lineage>
</organism>
<comment type="caution">
    <text evidence="1">The sequence shown here is derived from an EMBL/GenBank/DDBJ whole genome shotgun (WGS) entry which is preliminary data.</text>
</comment>
<dbReference type="RefSeq" id="WP_183858272.1">
    <property type="nucleotide sequence ID" value="NZ_JACHOO010000010.1"/>
</dbReference>
<keyword evidence="2" id="KW-1185">Reference proteome</keyword>
<dbReference type="SUPFAM" id="SSF55920">
    <property type="entry name" value="Creatinase/aminopeptidase"/>
    <property type="match status" value="1"/>
</dbReference>
<protein>
    <recommendedName>
        <fullName evidence="3">Xaa-Pro aminopeptidase</fullName>
    </recommendedName>
</protein>
<gene>
    <name evidence="1" type="ORF">GGQ63_003938</name>
</gene>
<sequence length="454" mass="48530">MPTLLKTVTVPDFGVPLARPTIPAATYETRCREAYRRAGADWLVVYADREHQANIAFLTGFEPRFEEALLLLGPGDRRIVVTGNENESFTAVAGLPGIETLLAQSMSLMGQDRTRKPRLVDVLAEAGIARGATIGLVGWKYLEPEEWGLAAPAFFVPQMIVAALAAAAGSAEALRDATPVLMHPTGGLRSVVDADEIALLEWGAARASAALWRVLRGLRPGESELEAAARVGYAGEPMSCHMMLASSDSSAPVVGLASPTHRVLTRGDGVSTAVGYWGGLSARAGLLVDEDEAFLAKARCYFEALATWYETADLGVEGGTLFAAVTEVLAREGLRSALSPGHLVGYDEWVNSPVRPGSTERLASGMPFQVDVIPVPMKDGQALNCEDPVTFADAALRSELAARHPEVAARIAARRRFMADEIGIALKESILPMSSMPLCLPPFWLATDRLLVRG</sequence>
<dbReference type="Gene3D" id="3.90.230.10">
    <property type="entry name" value="Creatinase/methionine aminopeptidase superfamily"/>
    <property type="match status" value="1"/>
</dbReference>
<dbReference type="Proteomes" id="UP000523821">
    <property type="component" value="Unassembled WGS sequence"/>
</dbReference>